<comment type="catalytic activity">
    <reaction evidence="1 5 6">
        <text>[protein]-peptidylproline (omega=180) = [protein]-peptidylproline (omega=0)</text>
        <dbReference type="Rhea" id="RHEA:16237"/>
        <dbReference type="Rhea" id="RHEA-COMP:10747"/>
        <dbReference type="Rhea" id="RHEA-COMP:10748"/>
        <dbReference type="ChEBI" id="CHEBI:83833"/>
        <dbReference type="ChEBI" id="CHEBI:83834"/>
        <dbReference type="EC" id="5.2.1.8"/>
    </reaction>
</comment>
<dbReference type="OrthoDB" id="25996at2"/>
<evidence type="ECO:0000256" key="6">
    <source>
        <dbReference type="RuleBase" id="RU003915"/>
    </source>
</evidence>
<dbReference type="AlphaFoldDB" id="A0A1R4JU11"/>
<dbReference type="Gene3D" id="3.10.50.40">
    <property type="match status" value="2"/>
</dbReference>
<evidence type="ECO:0000256" key="3">
    <source>
        <dbReference type="ARBA" id="ARBA00023110"/>
    </source>
</evidence>
<keyword evidence="4 5" id="KW-0413">Isomerase</keyword>
<gene>
    <name evidence="9" type="ORF">FM119_09490</name>
</gene>
<dbReference type="EC" id="5.2.1.8" evidence="6"/>
<feature type="compositionally biased region" description="Low complexity" evidence="7">
    <location>
        <begin position="179"/>
        <end position="191"/>
    </location>
</feature>
<evidence type="ECO:0000256" key="4">
    <source>
        <dbReference type="ARBA" id="ARBA00023235"/>
    </source>
</evidence>
<dbReference type="RefSeq" id="WP_087137505.1">
    <property type="nucleotide sequence ID" value="NZ_FUKR01000053.1"/>
</dbReference>
<keyword evidence="10" id="KW-1185">Reference proteome</keyword>
<sequence length="299" mass="30488">MAAAVTLTVSSCSSSPTDRALDAVTVTGDWGAAPEVTVDAPLEIEESAYRTLITGDGETVASGDSVDVHLTMLSATTGTVVSQDEYTDDSLVTFAADPEQLLPGLANALVDQTIGSRVLAVIAPDDAFGTTGSEQLGVDADEPLVGVLDLVRKTTLAADGEPQDVDPSLPSVTLDDSGAPTITIPDADPPTETEIGVLKKGDGATVAEGDTVTVQYQGVVWASGEIFDQSWGRGPMSFPTDGVIGGFSKALVGQTVGSQVIVVIPPGEDNYQEGSVPEGAAFTADDTLVFVVDILGSTA</sequence>
<dbReference type="InterPro" id="IPR001179">
    <property type="entry name" value="PPIase_FKBP_dom"/>
</dbReference>
<evidence type="ECO:0000256" key="5">
    <source>
        <dbReference type="PROSITE-ProRule" id="PRU00277"/>
    </source>
</evidence>
<evidence type="ECO:0000313" key="9">
    <source>
        <dbReference type="EMBL" id="SJN35506.1"/>
    </source>
</evidence>
<dbReference type="Proteomes" id="UP000196778">
    <property type="component" value="Unassembled WGS sequence"/>
</dbReference>
<organism evidence="9 10">
    <name type="scientific">Mycetocola reblochoni REB411</name>
    <dbReference type="NCBI Taxonomy" id="1255698"/>
    <lineage>
        <taxon>Bacteria</taxon>
        <taxon>Bacillati</taxon>
        <taxon>Actinomycetota</taxon>
        <taxon>Actinomycetes</taxon>
        <taxon>Micrococcales</taxon>
        <taxon>Microbacteriaceae</taxon>
        <taxon>Mycetocola</taxon>
    </lineage>
</organism>
<evidence type="ECO:0000256" key="2">
    <source>
        <dbReference type="ARBA" id="ARBA00006577"/>
    </source>
</evidence>
<comment type="similarity">
    <text evidence="2 6">Belongs to the FKBP-type PPIase family.</text>
</comment>
<dbReference type="EMBL" id="FUKR01000053">
    <property type="protein sequence ID" value="SJN35506.1"/>
    <property type="molecule type" value="Genomic_DNA"/>
</dbReference>
<evidence type="ECO:0000256" key="7">
    <source>
        <dbReference type="SAM" id="MobiDB-lite"/>
    </source>
</evidence>
<dbReference type="Pfam" id="PF00254">
    <property type="entry name" value="FKBP_C"/>
    <property type="match status" value="2"/>
</dbReference>
<evidence type="ECO:0000259" key="8">
    <source>
        <dbReference type="PROSITE" id="PS50059"/>
    </source>
</evidence>
<protein>
    <recommendedName>
        <fullName evidence="6">Peptidyl-prolyl cis-trans isomerase</fullName>
        <ecNumber evidence="6">5.2.1.8</ecNumber>
    </recommendedName>
</protein>
<evidence type="ECO:0000313" key="10">
    <source>
        <dbReference type="Proteomes" id="UP000196778"/>
    </source>
</evidence>
<reference evidence="10" key="1">
    <citation type="submission" date="2017-02" db="EMBL/GenBank/DDBJ databases">
        <authorList>
            <person name="Dridi B."/>
        </authorList>
    </citation>
    <scope>NUCLEOTIDE SEQUENCE [LARGE SCALE GENOMIC DNA]</scope>
    <source>
        <strain evidence="10">EB411</strain>
    </source>
</reference>
<proteinExistence type="inferred from homology"/>
<feature type="region of interest" description="Disordered" evidence="7">
    <location>
        <begin position="159"/>
        <end position="191"/>
    </location>
</feature>
<dbReference type="SUPFAM" id="SSF54534">
    <property type="entry name" value="FKBP-like"/>
    <property type="match status" value="2"/>
</dbReference>
<evidence type="ECO:0000256" key="1">
    <source>
        <dbReference type="ARBA" id="ARBA00000971"/>
    </source>
</evidence>
<dbReference type="GO" id="GO:0003755">
    <property type="term" value="F:peptidyl-prolyl cis-trans isomerase activity"/>
    <property type="evidence" value="ECO:0007669"/>
    <property type="project" value="UniProtKB-UniRule"/>
</dbReference>
<name>A0A1R4JU11_9MICO</name>
<keyword evidence="3 5" id="KW-0697">Rotamase</keyword>
<dbReference type="InterPro" id="IPR046357">
    <property type="entry name" value="PPIase_dom_sf"/>
</dbReference>
<feature type="domain" description="PPIase FKBP-type" evidence="8">
    <location>
        <begin position="63"/>
        <end position="154"/>
    </location>
</feature>
<dbReference type="PANTHER" id="PTHR43811">
    <property type="entry name" value="FKBP-TYPE PEPTIDYL-PROLYL CIS-TRANS ISOMERASE FKPA"/>
    <property type="match status" value="1"/>
</dbReference>
<accession>A0A1R4JU11</accession>
<dbReference type="PROSITE" id="PS50059">
    <property type="entry name" value="FKBP_PPIASE"/>
    <property type="match status" value="2"/>
</dbReference>
<feature type="domain" description="PPIase FKBP-type" evidence="8">
    <location>
        <begin position="209"/>
        <end position="298"/>
    </location>
</feature>
<dbReference type="PANTHER" id="PTHR43811:SF23">
    <property type="entry name" value="FKBP-TYPE 22 KDA PEPTIDYL-PROLYL CIS-TRANS ISOMERASE"/>
    <property type="match status" value="1"/>
</dbReference>